<comment type="pathway">
    <text evidence="1">Cofactor biosynthesis; tetrahydrofolate biosynthesis; 5,6,7,8-tetrahydrofolate from 7,8-dihydrofolate: step 1/1.</text>
</comment>
<dbReference type="GO" id="GO:0046655">
    <property type="term" value="P:folic acid metabolic process"/>
    <property type="evidence" value="ECO:0007669"/>
    <property type="project" value="TreeGrafter"/>
</dbReference>
<comment type="similarity">
    <text evidence="2">Belongs to the dihydrofolate reductase family.</text>
</comment>
<evidence type="ECO:0000256" key="5">
    <source>
        <dbReference type="ARBA" id="ARBA00022857"/>
    </source>
</evidence>
<evidence type="ECO:0000256" key="3">
    <source>
        <dbReference type="ARBA" id="ARBA00012856"/>
    </source>
</evidence>
<proteinExistence type="inferred from homology"/>
<feature type="domain" description="DHFR" evidence="8">
    <location>
        <begin position="2"/>
        <end position="169"/>
    </location>
</feature>
<dbReference type="PANTHER" id="PTHR48069:SF3">
    <property type="entry name" value="DIHYDROFOLATE REDUCTASE"/>
    <property type="match status" value="1"/>
</dbReference>
<dbReference type="CDD" id="cd00209">
    <property type="entry name" value="DHFR"/>
    <property type="match status" value="1"/>
</dbReference>
<dbReference type="GO" id="GO:0046452">
    <property type="term" value="P:dihydrofolate metabolic process"/>
    <property type="evidence" value="ECO:0007669"/>
    <property type="project" value="TreeGrafter"/>
</dbReference>
<dbReference type="GO" id="GO:0004146">
    <property type="term" value="F:dihydrofolate reductase activity"/>
    <property type="evidence" value="ECO:0007669"/>
    <property type="project" value="UniProtKB-EC"/>
</dbReference>
<evidence type="ECO:0000259" key="8">
    <source>
        <dbReference type="PROSITE" id="PS51330"/>
    </source>
</evidence>
<evidence type="ECO:0000256" key="2">
    <source>
        <dbReference type="ARBA" id="ARBA00009539"/>
    </source>
</evidence>
<evidence type="ECO:0000313" key="10">
    <source>
        <dbReference type="Proteomes" id="UP000012040"/>
    </source>
</evidence>
<reference evidence="9 10" key="1">
    <citation type="journal article" date="2013" name="ISME J.">
        <title>By their genes ye shall know them: genomic signatures of predatory bacteria.</title>
        <authorList>
            <person name="Pasternak Z."/>
            <person name="Pietrokovski S."/>
            <person name="Rotem O."/>
            <person name="Gophna U."/>
            <person name="Lurie-Weinberger M.N."/>
            <person name="Jurkevitch E."/>
        </authorList>
    </citation>
    <scope>NUCLEOTIDE SEQUENCE [LARGE SCALE GENOMIC DNA]</scope>
    <source>
        <strain evidence="9 10">JSS</strain>
    </source>
</reference>
<evidence type="ECO:0000256" key="6">
    <source>
        <dbReference type="ARBA" id="ARBA00023002"/>
    </source>
</evidence>
<dbReference type="GO" id="GO:0050661">
    <property type="term" value="F:NADP binding"/>
    <property type="evidence" value="ECO:0007669"/>
    <property type="project" value="InterPro"/>
</dbReference>
<dbReference type="GO" id="GO:0046654">
    <property type="term" value="P:tetrahydrofolate biosynthetic process"/>
    <property type="evidence" value="ECO:0007669"/>
    <property type="project" value="UniProtKB-UniPathway"/>
</dbReference>
<dbReference type="HOGENOM" id="CLU_043966_5_2_7"/>
<dbReference type="PANTHER" id="PTHR48069">
    <property type="entry name" value="DIHYDROFOLATE REDUCTASE"/>
    <property type="match status" value="1"/>
</dbReference>
<dbReference type="Pfam" id="PF00186">
    <property type="entry name" value="DHFR_1"/>
    <property type="match status" value="1"/>
</dbReference>
<gene>
    <name evidence="9" type="ORF">A11Q_2036</name>
</gene>
<dbReference type="EC" id="1.5.1.3" evidence="3"/>
<dbReference type="InterPro" id="IPR012259">
    <property type="entry name" value="DHFR"/>
</dbReference>
<dbReference type="SUPFAM" id="SSF53597">
    <property type="entry name" value="Dihydrofolate reductase-like"/>
    <property type="match status" value="1"/>
</dbReference>
<keyword evidence="5" id="KW-0521">NADP</keyword>
<dbReference type="InterPro" id="IPR001796">
    <property type="entry name" value="DHFR_dom"/>
</dbReference>
<dbReference type="GO" id="GO:0006730">
    <property type="term" value="P:one-carbon metabolic process"/>
    <property type="evidence" value="ECO:0007669"/>
    <property type="project" value="UniProtKB-KW"/>
</dbReference>
<dbReference type="InterPro" id="IPR024072">
    <property type="entry name" value="DHFR-like_dom_sf"/>
</dbReference>
<dbReference type="PROSITE" id="PS51330">
    <property type="entry name" value="DHFR_2"/>
    <property type="match status" value="1"/>
</dbReference>
<accession>M4VA21</accession>
<dbReference type="eggNOG" id="COG0262">
    <property type="taxonomic scope" value="Bacteria"/>
</dbReference>
<dbReference type="AlphaFoldDB" id="M4VA21"/>
<dbReference type="Proteomes" id="UP000012040">
    <property type="component" value="Chromosome"/>
</dbReference>
<evidence type="ECO:0000313" key="9">
    <source>
        <dbReference type="EMBL" id="AGH96252.1"/>
    </source>
</evidence>
<evidence type="ECO:0000256" key="7">
    <source>
        <dbReference type="ARBA" id="ARBA00025067"/>
    </source>
</evidence>
<name>M4VA21_9BACT</name>
<evidence type="ECO:0000256" key="1">
    <source>
        <dbReference type="ARBA" id="ARBA00004903"/>
    </source>
</evidence>
<dbReference type="GO" id="GO:0005829">
    <property type="term" value="C:cytosol"/>
    <property type="evidence" value="ECO:0007669"/>
    <property type="project" value="TreeGrafter"/>
</dbReference>
<dbReference type="STRING" id="1184267.A11Q_2036"/>
<dbReference type="OrthoDB" id="5292381at2"/>
<organism evidence="9 10">
    <name type="scientific">Pseudobdellovibrio exovorus JSS</name>
    <dbReference type="NCBI Taxonomy" id="1184267"/>
    <lineage>
        <taxon>Bacteria</taxon>
        <taxon>Pseudomonadati</taxon>
        <taxon>Bdellovibrionota</taxon>
        <taxon>Bdellovibrionia</taxon>
        <taxon>Bdellovibrionales</taxon>
        <taxon>Pseudobdellovibrionaceae</taxon>
        <taxon>Pseudobdellovibrio</taxon>
    </lineage>
</organism>
<dbReference type="Gene3D" id="3.40.430.10">
    <property type="entry name" value="Dihydrofolate Reductase, subunit A"/>
    <property type="match status" value="1"/>
</dbReference>
<keyword evidence="6" id="KW-0560">Oxidoreductase</keyword>
<keyword evidence="4" id="KW-0554">One-carbon metabolism</keyword>
<dbReference type="PATRIC" id="fig|1184267.3.peg.2061"/>
<dbReference type="KEGG" id="bex:A11Q_2036"/>
<dbReference type="UniPathway" id="UPA00077">
    <property type="reaction ID" value="UER00158"/>
</dbReference>
<dbReference type="EMBL" id="CP003537">
    <property type="protein sequence ID" value="AGH96252.1"/>
    <property type="molecule type" value="Genomic_DNA"/>
</dbReference>
<evidence type="ECO:0000256" key="4">
    <source>
        <dbReference type="ARBA" id="ARBA00022563"/>
    </source>
</evidence>
<comment type="function">
    <text evidence="7">Key enzyme in folate metabolism. Catalyzes an essential reaction for de novo glycine and purine synthesis, and for DNA precursor synthesis.</text>
</comment>
<keyword evidence="10" id="KW-1185">Reference proteome</keyword>
<protein>
    <recommendedName>
        <fullName evidence="3">dihydrofolate reductase</fullName>
        <ecNumber evidence="3">1.5.1.3</ecNumber>
    </recommendedName>
</protein>
<dbReference type="PRINTS" id="PR00070">
    <property type="entry name" value="DHFR"/>
</dbReference>
<dbReference type="RefSeq" id="WP_015470742.1">
    <property type="nucleotide sequence ID" value="NC_020813.1"/>
</dbReference>
<sequence>MILSHIVAVSENEVIGKDNTLLWHISEDLAYFKKRTTGKILIMGRKTYESFKKPLPQRFHIVISRSFKESDIPNVKFVTSLSEAYAYAEKLTLTEEWPEEVMIIGGGEIYKQSLPDVDFIYITRIPGVYEGDTFYSLKIPSEFMIAYSQFSEATPGLRYEIWSKAQQDS</sequence>